<dbReference type="GO" id="GO:0004146">
    <property type="term" value="F:dihydrofolate reductase activity"/>
    <property type="evidence" value="ECO:0007669"/>
    <property type="project" value="UniProtKB-EC"/>
</dbReference>
<evidence type="ECO:0000256" key="4">
    <source>
        <dbReference type="ARBA" id="ARBA00022563"/>
    </source>
</evidence>
<comment type="similarity">
    <text evidence="2 7">Belongs to the dihydrofolate reductase family.</text>
</comment>
<evidence type="ECO:0000313" key="9">
    <source>
        <dbReference type="EMBL" id="RGB80068.1"/>
    </source>
</evidence>
<dbReference type="GO" id="GO:0050661">
    <property type="term" value="F:NADP binding"/>
    <property type="evidence" value="ECO:0007669"/>
    <property type="project" value="InterPro"/>
</dbReference>
<organism evidence="9 10">
    <name type="scientific">Coprococcus catus</name>
    <dbReference type="NCBI Taxonomy" id="116085"/>
    <lineage>
        <taxon>Bacteria</taxon>
        <taxon>Bacillati</taxon>
        <taxon>Bacillota</taxon>
        <taxon>Clostridia</taxon>
        <taxon>Lachnospirales</taxon>
        <taxon>Lachnospiraceae</taxon>
        <taxon>Coprococcus</taxon>
    </lineage>
</organism>
<evidence type="ECO:0000256" key="1">
    <source>
        <dbReference type="ARBA" id="ARBA00004903"/>
    </source>
</evidence>
<comment type="caution">
    <text evidence="9">The sequence shown here is derived from an EMBL/GenBank/DDBJ whole genome shotgun (WGS) entry which is preliminary data.</text>
</comment>
<dbReference type="GO" id="GO:0006730">
    <property type="term" value="P:one-carbon metabolic process"/>
    <property type="evidence" value="ECO:0007669"/>
    <property type="project" value="UniProtKB-KW"/>
</dbReference>
<dbReference type="PANTHER" id="PTHR48069">
    <property type="entry name" value="DIHYDROFOLATE REDUCTASE"/>
    <property type="match status" value="1"/>
</dbReference>
<evidence type="ECO:0000256" key="7">
    <source>
        <dbReference type="PIRNR" id="PIRNR000194"/>
    </source>
</evidence>
<reference evidence="9 10" key="1">
    <citation type="submission" date="2018-08" db="EMBL/GenBank/DDBJ databases">
        <title>A genome reference for cultivated species of the human gut microbiota.</title>
        <authorList>
            <person name="Zou Y."/>
            <person name="Xue W."/>
            <person name="Luo G."/>
        </authorList>
    </citation>
    <scope>NUCLEOTIDE SEQUENCE [LARGE SCALE GENOMIC DNA]</scope>
    <source>
        <strain evidence="9 10">AF45-17</strain>
    </source>
</reference>
<evidence type="ECO:0000256" key="2">
    <source>
        <dbReference type="ARBA" id="ARBA00009539"/>
    </source>
</evidence>
<gene>
    <name evidence="9" type="ORF">DW070_07665</name>
</gene>
<dbReference type="PIRSF" id="PIRSF000194">
    <property type="entry name" value="DHFR"/>
    <property type="match status" value="1"/>
</dbReference>
<dbReference type="UniPathway" id="UPA00077">
    <property type="reaction ID" value="UER00158"/>
</dbReference>
<comment type="function">
    <text evidence="7">Key enzyme in folate metabolism. Catalyzes an essential reaction for de novo glycine and purine synthesis, and for DNA precursor synthesis.</text>
</comment>
<keyword evidence="6 7" id="KW-0560">Oxidoreductase</keyword>
<proteinExistence type="inferred from homology"/>
<sequence>MNLIVAVDKNWGIGYQNKLLNSIPEDMKYFRETTTGKVVVMGRKTLESFPNGLPLKNRTNIVITGDHTYKAKDAIIVHSIEEALEELKKYDSNDIYVIGGESIYRQLLPYCDVAHVTCMDYTYQADTWFPNLDEDKDWVVAADSEERTYFDLEYCFKMYVRKTKLKEIVDLLK</sequence>
<keyword evidence="5 7" id="KW-0521">NADP</keyword>
<dbReference type="PRINTS" id="PR00070">
    <property type="entry name" value="DHFR"/>
</dbReference>
<dbReference type="AlphaFoldDB" id="A0A3E2TP18"/>
<dbReference type="EC" id="1.5.1.3" evidence="3 7"/>
<dbReference type="InterPro" id="IPR012259">
    <property type="entry name" value="DHFR"/>
</dbReference>
<evidence type="ECO:0000256" key="5">
    <source>
        <dbReference type="ARBA" id="ARBA00022857"/>
    </source>
</evidence>
<comment type="pathway">
    <text evidence="1 7">Cofactor biosynthesis; tetrahydrofolate biosynthesis; 5,6,7,8-tetrahydrofolate from 7,8-dihydrofolate: step 1/1.</text>
</comment>
<dbReference type="GO" id="GO:0046654">
    <property type="term" value="P:tetrahydrofolate biosynthetic process"/>
    <property type="evidence" value="ECO:0007669"/>
    <property type="project" value="UniProtKB-UniPathway"/>
</dbReference>
<evidence type="ECO:0000256" key="3">
    <source>
        <dbReference type="ARBA" id="ARBA00012856"/>
    </source>
</evidence>
<evidence type="ECO:0000256" key="6">
    <source>
        <dbReference type="ARBA" id="ARBA00023002"/>
    </source>
</evidence>
<name>A0A3E2TP18_9FIRM</name>
<dbReference type="GO" id="GO:0046452">
    <property type="term" value="P:dihydrofolate metabolic process"/>
    <property type="evidence" value="ECO:0007669"/>
    <property type="project" value="TreeGrafter"/>
</dbReference>
<keyword evidence="4 7" id="KW-0554">One-carbon metabolism</keyword>
<protein>
    <recommendedName>
        <fullName evidence="3 7">Dihydrofolate reductase</fullName>
        <ecNumber evidence="3 7">1.5.1.3</ecNumber>
    </recommendedName>
</protein>
<evidence type="ECO:0000313" key="10">
    <source>
        <dbReference type="Proteomes" id="UP000260773"/>
    </source>
</evidence>
<dbReference type="PANTHER" id="PTHR48069:SF3">
    <property type="entry name" value="DIHYDROFOLATE REDUCTASE"/>
    <property type="match status" value="1"/>
</dbReference>
<dbReference type="CDD" id="cd00209">
    <property type="entry name" value="DHFR"/>
    <property type="match status" value="1"/>
</dbReference>
<dbReference type="Gene3D" id="3.40.430.10">
    <property type="entry name" value="Dihydrofolate Reductase, subunit A"/>
    <property type="match status" value="1"/>
</dbReference>
<dbReference type="Proteomes" id="UP000260773">
    <property type="component" value="Unassembled WGS sequence"/>
</dbReference>
<dbReference type="Pfam" id="PF00186">
    <property type="entry name" value="DHFR_1"/>
    <property type="match status" value="1"/>
</dbReference>
<dbReference type="InterPro" id="IPR024072">
    <property type="entry name" value="DHFR-like_dom_sf"/>
</dbReference>
<dbReference type="PROSITE" id="PS51330">
    <property type="entry name" value="DHFR_2"/>
    <property type="match status" value="1"/>
</dbReference>
<dbReference type="InterPro" id="IPR001796">
    <property type="entry name" value="DHFR_dom"/>
</dbReference>
<accession>A0A3E2TP18</accession>
<feature type="domain" description="DHFR" evidence="8">
    <location>
        <begin position="1"/>
        <end position="161"/>
    </location>
</feature>
<dbReference type="EMBL" id="QVEP01000014">
    <property type="protein sequence ID" value="RGB80068.1"/>
    <property type="molecule type" value="Genomic_DNA"/>
</dbReference>
<evidence type="ECO:0000259" key="8">
    <source>
        <dbReference type="PROSITE" id="PS51330"/>
    </source>
</evidence>
<dbReference type="GO" id="GO:0046655">
    <property type="term" value="P:folic acid metabolic process"/>
    <property type="evidence" value="ECO:0007669"/>
    <property type="project" value="TreeGrafter"/>
</dbReference>
<dbReference type="SUPFAM" id="SSF53597">
    <property type="entry name" value="Dihydrofolate reductase-like"/>
    <property type="match status" value="1"/>
</dbReference>
<dbReference type="RefSeq" id="WP_117528155.1">
    <property type="nucleotide sequence ID" value="NZ_JAJCNA010000005.1"/>
</dbReference>
<comment type="catalytic activity">
    <reaction evidence="7">
        <text>(6S)-5,6,7,8-tetrahydrofolate + NADP(+) = 7,8-dihydrofolate + NADPH + H(+)</text>
        <dbReference type="Rhea" id="RHEA:15009"/>
        <dbReference type="ChEBI" id="CHEBI:15378"/>
        <dbReference type="ChEBI" id="CHEBI:57451"/>
        <dbReference type="ChEBI" id="CHEBI:57453"/>
        <dbReference type="ChEBI" id="CHEBI:57783"/>
        <dbReference type="ChEBI" id="CHEBI:58349"/>
        <dbReference type="EC" id="1.5.1.3"/>
    </reaction>
</comment>